<dbReference type="GO" id="GO:0005524">
    <property type="term" value="F:ATP binding"/>
    <property type="evidence" value="ECO:0007669"/>
    <property type="project" value="UniProtKB-UniRule"/>
</dbReference>
<dbReference type="InterPro" id="IPR027785">
    <property type="entry name" value="UvrD-like_helicase_C"/>
</dbReference>
<dbReference type="Gene3D" id="1.10.10.2220">
    <property type="match status" value="1"/>
</dbReference>
<protein>
    <recommendedName>
        <fullName evidence="3">ATP-dependent RecD2 DNA helicase</fullName>
        <ecNumber evidence="3">5.6.2.3</ecNumber>
    </recommendedName>
    <alternativeName>
        <fullName evidence="3">DNA 5'-3' helicase subunit RecD2</fullName>
    </alternativeName>
</protein>
<organism evidence="5 6">
    <name type="scientific">Calorimonas adulescens</name>
    <dbReference type="NCBI Taxonomy" id="2606906"/>
    <lineage>
        <taxon>Bacteria</taxon>
        <taxon>Bacillati</taxon>
        <taxon>Bacillota</taxon>
        <taxon>Clostridia</taxon>
        <taxon>Thermoanaerobacterales</taxon>
        <taxon>Thermoanaerobacteraceae</taxon>
        <taxon>Calorimonas</taxon>
    </lineage>
</organism>
<feature type="binding site" evidence="3">
    <location>
        <begin position="343"/>
        <end position="347"/>
    </location>
    <ligand>
        <name>ATP</name>
        <dbReference type="ChEBI" id="CHEBI:30616"/>
    </ligand>
</feature>
<dbReference type="SUPFAM" id="SSF52540">
    <property type="entry name" value="P-loop containing nucleoside triphosphate hydrolases"/>
    <property type="match status" value="1"/>
</dbReference>
<dbReference type="Pfam" id="PF13245">
    <property type="entry name" value="AAA_19"/>
    <property type="match status" value="1"/>
</dbReference>
<dbReference type="GO" id="GO:0003677">
    <property type="term" value="F:DNA binding"/>
    <property type="evidence" value="ECO:0007669"/>
    <property type="project" value="UniProtKB-UniRule"/>
</dbReference>
<dbReference type="Pfam" id="PF18335">
    <property type="entry name" value="SH3_13"/>
    <property type="match status" value="1"/>
</dbReference>
<dbReference type="Gene3D" id="2.30.30.940">
    <property type="match status" value="1"/>
</dbReference>
<proteinExistence type="inferred from homology"/>
<dbReference type="Gene3D" id="3.40.50.300">
    <property type="entry name" value="P-loop containing nucleotide triphosphate hydrolases"/>
    <property type="match status" value="2"/>
</dbReference>
<dbReference type="GO" id="GO:0043139">
    <property type="term" value="F:5'-3' DNA helicase activity"/>
    <property type="evidence" value="ECO:0007669"/>
    <property type="project" value="UniProtKB-UniRule"/>
</dbReference>
<evidence type="ECO:0000313" key="5">
    <source>
        <dbReference type="EMBL" id="TZE83148.1"/>
    </source>
</evidence>
<dbReference type="Pfam" id="PF13538">
    <property type="entry name" value="UvrD_C_2"/>
    <property type="match status" value="1"/>
</dbReference>
<gene>
    <name evidence="3" type="primary">recD2</name>
    <name evidence="5" type="ORF">FWJ32_02160</name>
</gene>
<dbReference type="Proteomes" id="UP000322976">
    <property type="component" value="Unassembled WGS sequence"/>
</dbReference>
<comment type="catalytic activity">
    <reaction evidence="3">
        <text>ATP + H2O = ADP + phosphate + H(+)</text>
        <dbReference type="Rhea" id="RHEA:13065"/>
        <dbReference type="ChEBI" id="CHEBI:15377"/>
        <dbReference type="ChEBI" id="CHEBI:15378"/>
        <dbReference type="ChEBI" id="CHEBI:30616"/>
        <dbReference type="ChEBI" id="CHEBI:43474"/>
        <dbReference type="ChEBI" id="CHEBI:456216"/>
        <dbReference type="EC" id="5.6.2.3"/>
    </reaction>
</comment>
<dbReference type="AlphaFoldDB" id="A0A5D8QIP3"/>
<accession>A0A5D8QIP3</accession>
<dbReference type="InterPro" id="IPR003593">
    <property type="entry name" value="AAA+_ATPase"/>
</dbReference>
<feature type="domain" description="AAA+ ATPase" evidence="4">
    <location>
        <begin position="332"/>
        <end position="445"/>
    </location>
</feature>
<evidence type="ECO:0000256" key="2">
    <source>
        <dbReference type="ARBA" id="ARBA00022840"/>
    </source>
</evidence>
<dbReference type="RefSeq" id="WP_149544345.1">
    <property type="nucleotide sequence ID" value="NZ_VTPS01000002.1"/>
</dbReference>
<evidence type="ECO:0000313" key="6">
    <source>
        <dbReference type="Proteomes" id="UP000322976"/>
    </source>
</evidence>
<dbReference type="GO" id="GO:0006310">
    <property type="term" value="P:DNA recombination"/>
    <property type="evidence" value="ECO:0007669"/>
    <property type="project" value="InterPro"/>
</dbReference>
<comment type="similarity">
    <text evidence="3">Belongs to the RecD family. RecD2 subfamily.</text>
</comment>
<comment type="function">
    <text evidence="3">DNA-dependent ATPase and ATP-dependent 5'-3' DNA helicase. Has no activity on blunt DNA or DNA with 3'-overhangs, requires at least 10 bases of 5'-ssDNA for helicase activity.</text>
</comment>
<dbReference type="InterPro" id="IPR027417">
    <property type="entry name" value="P-loop_NTPase"/>
</dbReference>
<keyword evidence="3 5" id="KW-0347">Helicase</keyword>
<dbReference type="GO" id="GO:0017116">
    <property type="term" value="F:single-stranded DNA helicase activity"/>
    <property type="evidence" value="ECO:0007669"/>
    <property type="project" value="TreeGrafter"/>
</dbReference>
<keyword evidence="1 3" id="KW-0547">Nucleotide-binding</keyword>
<keyword evidence="3" id="KW-0238">DNA-binding</keyword>
<dbReference type="InterPro" id="IPR010994">
    <property type="entry name" value="RuvA_2-like"/>
</dbReference>
<dbReference type="PANTHER" id="PTHR43788:SF6">
    <property type="entry name" value="DNA HELICASE B"/>
    <property type="match status" value="1"/>
</dbReference>
<keyword evidence="3" id="KW-0378">Hydrolase</keyword>
<dbReference type="GO" id="GO:0009338">
    <property type="term" value="C:exodeoxyribonuclease V complex"/>
    <property type="evidence" value="ECO:0007669"/>
    <property type="project" value="TreeGrafter"/>
</dbReference>
<dbReference type="Pfam" id="PF14520">
    <property type="entry name" value="HHH_5"/>
    <property type="match status" value="1"/>
</dbReference>
<dbReference type="PANTHER" id="PTHR43788">
    <property type="entry name" value="DNA2/NAM7 HELICASE FAMILY MEMBER"/>
    <property type="match status" value="1"/>
</dbReference>
<dbReference type="SUPFAM" id="SSF47781">
    <property type="entry name" value="RuvA domain 2-like"/>
    <property type="match status" value="1"/>
</dbReference>
<dbReference type="CDD" id="cd18809">
    <property type="entry name" value="SF1_C_RecD"/>
    <property type="match status" value="1"/>
</dbReference>
<dbReference type="NCBIfam" id="TIGR01448">
    <property type="entry name" value="recD_rel"/>
    <property type="match status" value="1"/>
</dbReference>
<dbReference type="EC" id="5.6.2.3" evidence="3"/>
<dbReference type="InterPro" id="IPR006345">
    <property type="entry name" value="RecD2"/>
</dbReference>
<dbReference type="Gene3D" id="1.10.150.20">
    <property type="entry name" value="5' to 3' exonuclease, C-terminal subdomain"/>
    <property type="match status" value="1"/>
</dbReference>
<keyword evidence="3" id="KW-0413">Isomerase</keyword>
<dbReference type="InterPro" id="IPR041451">
    <property type="entry name" value="RecD2_SH13"/>
</dbReference>
<dbReference type="EMBL" id="VTPS01000002">
    <property type="protein sequence ID" value="TZE83148.1"/>
    <property type="molecule type" value="Genomic_DNA"/>
</dbReference>
<comment type="caution">
    <text evidence="5">The sequence shown here is derived from an EMBL/GenBank/DDBJ whole genome shotgun (WGS) entry which is preliminary data.</text>
</comment>
<reference evidence="5 6" key="1">
    <citation type="submission" date="2019-08" db="EMBL/GenBank/DDBJ databases">
        <title>Calorimonas adulescens gen. nov., sp. nov., an anaerobic thermophilic bacterium from Sakhalin hot spring.</title>
        <authorList>
            <person name="Khomyakova M.A."/>
            <person name="Merkel A.Y."/>
            <person name="Novikov A."/>
            <person name="Bonch-Osmolovskaya E.A."/>
            <person name="Slobodkin A.I."/>
        </authorList>
    </citation>
    <scope>NUCLEOTIDE SEQUENCE [LARGE SCALE GENOMIC DNA]</scope>
    <source>
        <strain evidence="5 6">A05MB</strain>
    </source>
</reference>
<dbReference type="GO" id="GO:0016887">
    <property type="term" value="F:ATP hydrolysis activity"/>
    <property type="evidence" value="ECO:0007669"/>
    <property type="project" value="RHEA"/>
</dbReference>
<dbReference type="InterPro" id="IPR055446">
    <property type="entry name" value="RecD2_N_OB"/>
</dbReference>
<sequence length="727" mass="82191">MEELKGIVEDIRYKSEESGFTVFDIDAGEVLVTCTGALSYISVGDNVRLRGRWRIHPVYGEQFDIEWCEIERPSTLDAIEKYLASGMIKGIGEVTAHRIVELFGEETLNILDNDPERLLEIEGIGETKLRMIIDSYESQKGMREIMIFLQGLGVTPGQAMRIFKTYGAETVNMVKSNPYDMTYRVYGIGFMTADRIAQNMGFTAESAERIEAGTYYCLQKAANNGDTYLPEEVLLEAAMKLLNTGEGRIKEAITSLAVNNNIAIDTIDGERVIYLKPFYTAENNVVKRLFELSSVEFKELNTLIDKDLDEIQRDMGITFAEEQKRAIRAALEKGILIITGGPGTGKTTTLKGIISMFRKNKIRTYLAAPTGRAAKRMSETTGMEAKTIHRLLEYNGIEFKKNEEEKLGCDAIIIDEASMIDIILMNNLLKAISPGTRLIIVGDVDQLPSVGAGNVLRDIIDSGMFNVVRLNQIFRQASMSNIIVNAHRINQGLYPLLDNSSNDFFFIREKNQSNILNIIKDLVINRLPEAYNLNPLDIQVLLPMKKGILGTYNLNAVLQELLNPYSPDKEEIKLKDRIFREGDKVMQIRNDYNKRWESCDESGMGVYNGDIGFIEKIDRDDSTLVVDFDGKKTVYEISDLEELTLAYAITVHKSQGSEFDTVVMAISYGVPMIMTRNLLYTAITRAKKRVVLVGDEQRMGMMIKNNRIEERYSGLKWRLKILQDYLI</sequence>
<keyword evidence="6" id="KW-1185">Reference proteome</keyword>
<evidence type="ECO:0000256" key="1">
    <source>
        <dbReference type="ARBA" id="ARBA00022741"/>
    </source>
</evidence>
<dbReference type="CDD" id="cd17933">
    <property type="entry name" value="DEXSc_RecD-like"/>
    <property type="match status" value="1"/>
</dbReference>
<dbReference type="SMART" id="SM00382">
    <property type="entry name" value="AAA"/>
    <property type="match status" value="1"/>
</dbReference>
<name>A0A5D8QIP3_9THEO</name>
<keyword evidence="2 3" id="KW-0067">ATP-binding</keyword>
<evidence type="ECO:0000259" key="4">
    <source>
        <dbReference type="SMART" id="SM00382"/>
    </source>
</evidence>
<dbReference type="InterPro" id="IPR050534">
    <property type="entry name" value="Coronavir_polyprotein_1ab"/>
</dbReference>
<dbReference type="Pfam" id="PF14490">
    <property type="entry name" value="HHH_RecD2"/>
    <property type="match status" value="1"/>
</dbReference>
<dbReference type="Pfam" id="PF23139">
    <property type="entry name" value="OB_YrrC"/>
    <property type="match status" value="1"/>
</dbReference>
<dbReference type="HAMAP" id="MF_01488">
    <property type="entry name" value="RecD2"/>
    <property type="match status" value="1"/>
</dbReference>
<dbReference type="InterPro" id="IPR029493">
    <property type="entry name" value="RecD2-like_HHH"/>
</dbReference>
<evidence type="ECO:0000256" key="3">
    <source>
        <dbReference type="HAMAP-Rule" id="MF_01488"/>
    </source>
</evidence>